<evidence type="ECO:0000313" key="1">
    <source>
        <dbReference type="EMBL" id="KAK9414787.1"/>
    </source>
</evidence>
<protein>
    <submittedName>
        <fullName evidence="1">Uncharacterized protein</fullName>
    </submittedName>
</protein>
<gene>
    <name evidence="1" type="ORF">SUNI508_10905</name>
</gene>
<reference evidence="1 2" key="1">
    <citation type="journal article" date="2024" name="J. Plant Pathol.">
        <title>Sequence and assembly of the genome of Seiridium unicorne, isolate CBS 538.82, causal agent of cypress canker disease.</title>
        <authorList>
            <person name="Scali E."/>
            <person name="Rocca G.D."/>
            <person name="Danti R."/>
            <person name="Garbelotto M."/>
            <person name="Barberini S."/>
            <person name="Baroncelli R."/>
            <person name="Emiliani G."/>
        </authorList>
    </citation>
    <scope>NUCLEOTIDE SEQUENCE [LARGE SCALE GENOMIC DNA]</scope>
    <source>
        <strain evidence="1 2">BM-138-508</strain>
    </source>
</reference>
<organism evidence="1 2">
    <name type="scientific">Seiridium unicorne</name>
    <dbReference type="NCBI Taxonomy" id="138068"/>
    <lineage>
        <taxon>Eukaryota</taxon>
        <taxon>Fungi</taxon>
        <taxon>Dikarya</taxon>
        <taxon>Ascomycota</taxon>
        <taxon>Pezizomycotina</taxon>
        <taxon>Sordariomycetes</taxon>
        <taxon>Xylariomycetidae</taxon>
        <taxon>Amphisphaeriales</taxon>
        <taxon>Sporocadaceae</taxon>
        <taxon>Seiridium</taxon>
    </lineage>
</organism>
<evidence type="ECO:0000313" key="2">
    <source>
        <dbReference type="Proteomes" id="UP001408356"/>
    </source>
</evidence>
<proteinExistence type="predicted"/>
<comment type="caution">
    <text evidence="1">The sequence shown here is derived from an EMBL/GenBank/DDBJ whole genome shotgun (WGS) entry which is preliminary data.</text>
</comment>
<keyword evidence="2" id="KW-1185">Reference proteome</keyword>
<sequence>MFSFTTHRGTDLSCIQRLLENPDLLKHALLAGATLGRPHLHALFVVKALGNIFLESGVDALELLLGELVHGGIGVLGQGNNLTGDMVGLTERHALADKVVCDICGQHEGIKSSLHLLL</sequence>
<dbReference type="Proteomes" id="UP001408356">
    <property type="component" value="Unassembled WGS sequence"/>
</dbReference>
<accession>A0ABR2UJJ2</accession>
<dbReference type="EMBL" id="JARVKF010000422">
    <property type="protein sequence ID" value="KAK9414787.1"/>
    <property type="molecule type" value="Genomic_DNA"/>
</dbReference>
<name>A0ABR2UJJ2_9PEZI</name>